<proteinExistence type="predicted"/>
<protein>
    <submittedName>
        <fullName evidence="1">Uncharacterized protein</fullName>
    </submittedName>
</protein>
<comment type="caution">
    <text evidence="1">The sequence shown here is derived from an EMBL/GenBank/DDBJ whole genome shotgun (WGS) entry which is preliminary data.</text>
</comment>
<reference evidence="1 2" key="1">
    <citation type="submission" date="2020-03" db="EMBL/GenBank/DDBJ databases">
        <title>Genomic Encyclopedia of Type Strains, Phase III (KMG-III): the genomes of soil and plant-associated and newly described type strains.</title>
        <authorList>
            <person name="Whitman W."/>
        </authorList>
    </citation>
    <scope>NUCLEOTIDE SEQUENCE [LARGE SCALE GENOMIC DNA]</scope>
    <source>
        <strain evidence="1 2">CECT 4207</strain>
    </source>
</reference>
<accession>A0ABX0TLK9</accession>
<name>A0ABX0TLK9_9MICC</name>
<dbReference type="Gene3D" id="2.130.10.30">
    <property type="entry name" value="Regulator of chromosome condensation 1/beta-lactamase-inhibitor protein II"/>
    <property type="match status" value="1"/>
</dbReference>
<dbReference type="Proteomes" id="UP000802392">
    <property type="component" value="Unassembled WGS sequence"/>
</dbReference>
<sequence>MSASASGATTTTQLPVRTTGALQYGSDSANIPAANNSGFVHIAAANAGAVAIKANGEIWRSRANAREWIKIGDGASTGPGQSGFLNYGGTFPLRDGVWIKNGALQFASGTANIPDADNNGFVTVATSGGGGVAIKSNGEAWQSRQDTPNWIKIGDGASTGPGQSGFLNYTTVNPAKEALWIKDGVLRFGTGTASVPAVDNNGFVSVAAANGGAVAIKANGEVWRTRADAPYWVKVGDGASTGPGQSGFLNIGAQGGADGVWIKNGVLQYGDEVAFMLTSQNNGFVRVAASGGGAVAIKSNGEIWRTRANARQWTKIGDGASIEAIQSGFINYGESTGGDSGEGTWIKTSLSCPLPS</sequence>
<gene>
    <name evidence="1" type="ORF">FHR86_003845</name>
</gene>
<organism evidence="1 2">
    <name type="scientific">Paenarthrobacter ilicis</name>
    <dbReference type="NCBI Taxonomy" id="43665"/>
    <lineage>
        <taxon>Bacteria</taxon>
        <taxon>Bacillati</taxon>
        <taxon>Actinomycetota</taxon>
        <taxon>Actinomycetes</taxon>
        <taxon>Micrococcales</taxon>
        <taxon>Micrococcaceae</taxon>
        <taxon>Paenarthrobacter</taxon>
    </lineage>
</organism>
<keyword evidence="2" id="KW-1185">Reference proteome</keyword>
<evidence type="ECO:0000313" key="1">
    <source>
        <dbReference type="EMBL" id="NIJ03484.1"/>
    </source>
</evidence>
<dbReference type="EMBL" id="JAAOZD010000020">
    <property type="protein sequence ID" value="NIJ03484.1"/>
    <property type="molecule type" value="Genomic_DNA"/>
</dbReference>
<evidence type="ECO:0000313" key="2">
    <source>
        <dbReference type="Proteomes" id="UP000802392"/>
    </source>
</evidence>
<dbReference type="InterPro" id="IPR009091">
    <property type="entry name" value="RCC1/BLIP-II"/>
</dbReference>